<proteinExistence type="predicted"/>
<feature type="domain" description="Radical SAM core" evidence="5">
    <location>
        <begin position="1"/>
        <end position="102"/>
    </location>
</feature>
<dbReference type="GO" id="GO:0003824">
    <property type="term" value="F:catalytic activity"/>
    <property type="evidence" value="ECO:0007669"/>
    <property type="project" value="InterPro"/>
</dbReference>
<keyword evidence="1" id="KW-0949">S-adenosyl-L-methionine</keyword>
<dbReference type="EMBL" id="BARS01033599">
    <property type="protein sequence ID" value="GAG27175.1"/>
    <property type="molecule type" value="Genomic_DNA"/>
</dbReference>
<keyword evidence="3" id="KW-0408">Iron</keyword>
<accession>X0W965</accession>
<dbReference type="InterPro" id="IPR007197">
    <property type="entry name" value="rSAM"/>
</dbReference>
<evidence type="ECO:0000256" key="2">
    <source>
        <dbReference type="ARBA" id="ARBA00022723"/>
    </source>
</evidence>
<dbReference type="InterPro" id="IPR050377">
    <property type="entry name" value="Radical_SAM_PqqE_MftC-like"/>
</dbReference>
<reference evidence="6" key="1">
    <citation type="journal article" date="2014" name="Front. Microbiol.">
        <title>High frequency of phylogenetically diverse reductive dehalogenase-homologous genes in deep subseafloor sedimentary metagenomes.</title>
        <authorList>
            <person name="Kawai M."/>
            <person name="Futagami T."/>
            <person name="Toyoda A."/>
            <person name="Takaki Y."/>
            <person name="Nishi S."/>
            <person name="Hori S."/>
            <person name="Arai W."/>
            <person name="Tsubouchi T."/>
            <person name="Morono Y."/>
            <person name="Uchiyama I."/>
            <person name="Ito T."/>
            <person name="Fujiyama A."/>
            <person name="Inagaki F."/>
            <person name="Takami H."/>
        </authorList>
    </citation>
    <scope>NUCLEOTIDE SEQUENCE</scope>
    <source>
        <strain evidence="6">Expedition CK06-06</strain>
    </source>
</reference>
<feature type="non-terminal residue" evidence="6">
    <location>
        <position position="102"/>
    </location>
</feature>
<evidence type="ECO:0000259" key="5">
    <source>
        <dbReference type="PROSITE" id="PS51918"/>
    </source>
</evidence>
<dbReference type="CDD" id="cd01335">
    <property type="entry name" value="Radical_SAM"/>
    <property type="match status" value="1"/>
</dbReference>
<dbReference type="PANTHER" id="PTHR11228">
    <property type="entry name" value="RADICAL SAM DOMAIN PROTEIN"/>
    <property type="match status" value="1"/>
</dbReference>
<dbReference type="GO" id="GO:0051536">
    <property type="term" value="F:iron-sulfur cluster binding"/>
    <property type="evidence" value="ECO:0007669"/>
    <property type="project" value="UniProtKB-KW"/>
</dbReference>
<dbReference type="Gene3D" id="3.20.20.70">
    <property type="entry name" value="Aldolase class I"/>
    <property type="match status" value="1"/>
</dbReference>
<dbReference type="Pfam" id="PF04055">
    <property type="entry name" value="Radical_SAM"/>
    <property type="match status" value="1"/>
</dbReference>
<dbReference type="InterPro" id="IPR013785">
    <property type="entry name" value="Aldolase_TIM"/>
</dbReference>
<protein>
    <recommendedName>
        <fullName evidence="5">Radical SAM core domain-containing protein</fullName>
    </recommendedName>
</protein>
<keyword evidence="4" id="KW-0411">Iron-sulfur</keyword>
<dbReference type="GO" id="GO:0046872">
    <property type="term" value="F:metal ion binding"/>
    <property type="evidence" value="ECO:0007669"/>
    <property type="project" value="UniProtKB-KW"/>
</dbReference>
<dbReference type="GO" id="GO:0006783">
    <property type="term" value="P:heme biosynthetic process"/>
    <property type="evidence" value="ECO:0007669"/>
    <property type="project" value="TreeGrafter"/>
</dbReference>
<comment type="caution">
    <text evidence="6">The sequence shown here is derived from an EMBL/GenBank/DDBJ whole genome shotgun (WGS) entry which is preliminary data.</text>
</comment>
<gene>
    <name evidence="6" type="ORF">S01H1_52014</name>
</gene>
<keyword evidence="2" id="KW-0479">Metal-binding</keyword>
<sequence length="102" mass="11687">MVKMDFEKATGIMKKLHKNGVRIIVFEGGEPLLWKDRKEQKGIGDLIEEAKKSFFFVCITTNGTLPYDNIEPDIFFVSLDGLKLTHDHIRGESFEKIISNID</sequence>
<evidence type="ECO:0000256" key="3">
    <source>
        <dbReference type="ARBA" id="ARBA00023004"/>
    </source>
</evidence>
<evidence type="ECO:0000256" key="4">
    <source>
        <dbReference type="ARBA" id="ARBA00023014"/>
    </source>
</evidence>
<dbReference type="SUPFAM" id="SSF102114">
    <property type="entry name" value="Radical SAM enzymes"/>
    <property type="match status" value="1"/>
</dbReference>
<dbReference type="PROSITE" id="PS51918">
    <property type="entry name" value="RADICAL_SAM"/>
    <property type="match status" value="1"/>
</dbReference>
<name>X0W965_9ZZZZ</name>
<dbReference type="InterPro" id="IPR058240">
    <property type="entry name" value="rSAM_sf"/>
</dbReference>
<dbReference type="AlphaFoldDB" id="X0W965"/>
<dbReference type="PANTHER" id="PTHR11228:SF7">
    <property type="entry name" value="PQQA PEPTIDE CYCLASE"/>
    <property type="match status" value="1"/>
</dbReference>
<evidence type="ECO:0000313" key="6">
    <source>
        <dbReference type="EMBL" id="GAG27175.1"/>
    </source>
</evidence>
<organism evidence="6">
    <name type="scientific">marine sediment metagenome</name>
    <dbReference type="NCBI Taxonomy" id="412755"/>
    <lineage>
        <taxon>unclassified sequences</taxon>
        <taxon>metagenomes</taxon>
        <taxon>ecological metagenomes</taxon>
    </lineage>
</organism>
<evidence type="ECO:0000256" key="1">
    <source>
        <dbReference type="ARBA" id="ARBA00022691"/>
    </source>
</evidence>